<comment type="caution">
    <text evidence="5">The sequence shown here is derived from an EMBL/GenBank/DDBJ whole genome shotgun (WGS) entry which is preliminary data.</text>
</comment>
<dbReference type="PROSITE" id="PS51063">
    <property type="entry name" value="HTH_CRP_2"/>
    <property type="match status" value="1"/>
</dbReference>
<gene>
    <name evidence="5" type="ORF">GRI59_15065</name>
</gene>
<evidence type="ECO:0000259" key="4">
    <source>
        <dbReference type="PROSITE" id="PS51063"/>
    </source>
</evidence>
<keyword evidence="1" id="KW-0805">Transcription regulation</keyword>
<dbReference type="AlphaFoldDB" id="A0A6I4UNE7"/>
<dbReference type="Pfam" id="PF13545">
    <property type="entry name" value="HTH_Crp_2"/>
    <property type="match status" value="1"/>
</dbReference>
<keyword evidence="3" id="KW-0804">Transcription</keyword>
<dbReference type="Pfam" id="PF00027">
    <property type="entry name" value="cNMP_binding"/>
    <property type="match status" value="1"/>
</dbReference>
<evidence type="ECO:0000256" key="2">
    <source>
        <dbReference type="ARBA" id="ARBA00023125"/>
    </source>
</evidence>
<dbReference type="SUPFAM" id="SSF46785">
    <property type="entry name" value="Winged helix' DNA-binding domain"/>
    <property type="match status" value="1"/>
</dbReference>
<organism evidence="5 6">
    <name type="scientific">Erythrobacter ramosus</name>
    <dbReference type="NCBI Taxonomy" id="35811"/>
    <lineage>
        <taxon>Bacteria</taxon>
        <taxon>Pseudomonadati</taxon>
        <taxon>Pseudomonadota</taxon>
        <taxon>Alphaproteobacteria</taxon>
        <taxon>Sphingomonadales</taxon>
        <taxon>Erythrobacteraceae</taxon>
        <taxon>Erythrobacter/Porphyrobacter group</taxon>
        <taxon>Erythrobacter</taxon>
    </lineage>
</organism>
<proteinExistence type="predicted"/>
<protein>
    <submittedName>
        <fullName evidence="5">Helix-turn-helix domain-containing protein</fullName>
    </submittedName>
</protein>
<dbReference type="GO" id="GO:0003677">
    <property type="term" value="F:DNA binding"/>
    <property type="evidence" value="ECO:0007669"/>
    <property type="project" value="UniProtKB-KW"/>
</dbReference>
<dbReference type="Gene3D" id="2.60.120.10">
    <property type="entry name" value="Jelly Rolls"/>
    <property type="match status" value="1"/>
</dbReference>
<dbReference type="PANTHER" id="PTHR24567:SF68">
    <property type="entry name" value="DNA-BINDING TRANSCRIPTIONAL DUAL REGULATOR CRP"/>
    <property type="match status" value="1"/>
</dbReference>
<dbReference type="CDD" id="cd00038">
    <property type="entry name" value="CAP_ED"/>
    <property type="match status" value="1"/>
</dbReference>
<feature type="domain" description="HTH crp-type" evidence="4">
    <location>
        <begin position="151"/>
        <end position="225"/>
    </location>
</feature>
<dbReference type="InterPro" id="IPR050397">
    <property type="entry name" value="Env_Response_Regulators"/>
</dbReference>
<dbReference type="InterPro" id="IPR036388">
    <property type="entry name" value="WH-like_DNA-bd_sf"/>
</dbReference>
<dbReference type="InterPro" id="IPR000595">
    <property type="entry name" value="cNMP-bd_dom"/>
</dbReference>
<evidence type="ECO:0000256" key="3">
    <source>
        <dbReference type="ARBA" id="ARBA00023163"/>
    </source>
</evidence>
<dbReference type="InterPro" id="IPR014710">
    <property type="entry name" value="RmlC-like_jellyroll"/>
</dbReference>
<evidence type="ECO:0000256" key="1">
    <source>
        <dbReference type="ARBA" id="ARBA00023015"/>
    </source>
</evidence>
<sequence length="251" mass="27912">MTGAYAVENQFLMRLCRLAPLEAADQTAFRRLIRKSITVEARGVVCRAGEPVEFFPAVLEGWAARCQLLSNGQRQITGLLLPGDFAYSSRHVTPFASEEIVALSACRIALISRRDLHDLMVERPGIANAMQVYAAVEYAIASVWLVSLGRRNAIARLAHLLCELQHRMLQVEQHKPNSFSLPLTQSDLADALGLTPVHVNRKLQRLRQDRLITLKSQSIEILDLPFLKASASFDPGYLDHAPAVARQHALN</sequence>
<dbReference type="GO" id="GO:0003700">
    <property type="term" value="F:DNA-binding transcription factor activity"/>
    <property type="evidence" value="ECO:0007669"/>
    <property type="project" value="TreeGrafter"/>
</dbReference>
<reference evidence="5 6" key="1">
    <citation type="submission" date="2019-12" db="EMBL/GenBank/DDBJ databases">
        <title>Genomic-based taxomic classification of the family Erythrobacteraceae.</title>
        <authorList>
            <person name="Xu L."/>
        </authorList>
    </citation>
    <scope>NUCLEOTIDE SEQUENCE [LARGE SCALE GENOMIC DNA]</scope>
    <source>
        <strain evidence="5 6">JCM 10282</strain>
    </source>
</reference>
<dbReference type="SUPFAM" id="SSF51206">
    <property type="entry name" value="cAMP-binding domain-like"/>
    <property type="match status" value="1"/>
</dbReference>
<dbReference type="PANTHER" id="PTHR24567">
    <property type="entry name" value="CRP FAMILY TRANSCRIPTIONAL REGULATORY PROTEIN"/>
    <property type="match status" value="1"/>
</dbReference>
<dbReference type="InterPro" id="IPR036390">
    <property type="entry name" value="WH_DNA-bd_sf"/>
</dbReference>
<dbReference type="Gene3D" id="1.10.10.10">
    <property type="entry name" value="Winged helix-like DNA-binding domain superfamily/Winged helix DNA-binding domain"/>
    <property type="match status" value="1"/>
</dbReference>
<dbReference type="GO" id="GO:0005829">
    <property type="term" value="C:cytosol"/>
    <property type="evidence" value="ECO:0007669"/>
    <property type="project" value="TreeGrafter"/>
</dbReference>
<dbReference type="SMART" id="SM00419">
    <property type="entry name" value="HTH_CRP"/>
    <property type="match status" value="1"/>
</dbReference>
<evidence type="ECO:0000313" key="5">
    <source>
        <dbReference type="EMBL" id="MXP39926.1"/>
    </source>
</evidence>
<dbReference type="InterPro" id="IPR018490">
    <property type="entry name" value="cNMP-bd_dom_sf"/>
</dbReference>
<keyword evidence="2" id="KW-0238">DNA-binding</keyword>
<name>A0A6I4UNE7_9SPHN</name>
<evidence type="ECO:0000313" key="6">
    <source>
        <dbReference type="Proteomes" id="UP000430021"/>
    </source>
</evidence>
<dbReference type="InterPro" id="IPR012318">
    <property type="entry name" value="HTH_CRP"/>
</dbReference>
<dbReference type="EMBL" id="WTYB01000005">
    <property type="protein sequence ID" value="MXP39926.1"/>
    <property type="molecule type" value="Genomic_DNA"/>
</dbReference>
<accession>A0A6I4UNE7</accession>
<dbReference type="Proteomes" id="UP000430021">
    <property type="component" value="Unassembled WGS sequence"/>
</dbReference>